<reference evidence="3 4" key="2">
    <citation type="submission" date="2018-11" db="EMBL/GenBank/DDBJ databases">
        <authorList>
            <consortium name="Pathogen Informatics"/>
        </authorList>
    </citation>
    <scope>NUCLEOTIDE SEQUENCE [LARGE SCALE GENOMIC DNA]</scope>
</reference>
<proteinExistence type="predicted"/>
<feature type="compositionally biased region" description="Pro residues" evidence="1">
    <location>
        <begin position="486"/>
        <end position="496"/>
    </location>
</feature>
<feature type="region of interest" description="Disordered" evidence="1">
    <location>
        <begin position="383"/>
        <end position="445"/>
    </location>
</feature>
<evidence type="ECO:0000313" key="4">
    <source>
        <dbReference type="Proteomes" id="UP000267096"/>
    </source>
</evidence>
<protein>
    <submittedName>
        <fullName evidence="5">Flocculation protein FLO11-like</fullName>
    </submittedName>
</protein>
<sequence length="543" mass="60025">MMNVAYTSTVVILAIFMQISHNQNQLGTSTKPLASASELRTNADRFRNNGEQVTRDSFVDATSLDTTAQQLRRQKRAQTALAKHPHHSAALNDLNQHQSLSSTLDRRITQILVRVPNSFNTSSSNKSSKTHRTIQRWQNVITHPTATRQIRVRPASVARFRWKQQHQPVRPEQIAHVPFMRLAQRTQILANNSQLRSSHHRQRIQSSTESILQVKPSKIQHEQLMPSQEAFQSHAPFLPFAPSSSNSINDRSNRFSSGISSSFNVSSRQQNAHLLRPQDHESIPFRSSSSHSLQSSLPSSMFAQNVDDTPAVIHKSTNEAALSKTLETATPSNPSSTISQTDPTTAQMQLSDLSFVTVQQQFIQPTPVTPMTLTMSQIQVLSDPASPLTSSSPQSLPTVHNSQIPSDHSPHLLSPTFTSVPSTSNQSSFHTSQSSGPTPPPIVELPQSDIFKSASQLTHQIPNEEIIQSRLHTAQNSIQFEQESGPIPPAPQPPRQQTPIVDRDSAPGFLPPSDSVVSKLNSAEDFLALAKSIHLKRRAKGTF</sequence>
<feature type="signal peptide" evidence="2">
    <location>
        <begin position="1"/>
        <end position="22"/>
    </location>
</feature>
<dbReference type="WBParaSite" id="ASIM_0001124601-mRNA-1">
    <property type="protein sequence ID" value="ASIM_0001124601-mRNA-1"/>
    <property type="gene ID" value="ASIM_0001124601"/>
</dbReference>
<organism evidence="5">
    <name type="scientific">Anisakis simplex</name>
    <name type="common">Herring worm</name>
    <dbReference type="NCBI Taxonomy" id="6269"/>
    <lineage>
        <taxon>Eukaryota</taxon>
        <taxon>Metazoa</taxon>
        <taxon>Ecdysozoa</taxon>
        <taxon>Nematoda</taxon>
        <taxon>Chromadorea</taxon>
        <taxon>Rhabditida</taxon>
        <taxon>Spirurina</taxon>
        <taxon>Ascaridomorpha</taxon>
        <taxon>Ascaridoidea</taxon>
        <taxon>Anisakidae</taxon>
        <taxon>Anisakis</taxon>
        <taxon>Anisakis simplex complex</taxon>
    </lineage>
</organism>
<accession>A0A0M3JTA0</accession>
<keyword evidence="2" id="KW-0732">Signal</keyword>
<feature type="region of interest" description="Disordered" evidence="1">
    <location>
        <begin position="325"/>
        <end position="344"/>
    </location>
</feature>
<name>A0A0M3JTA0_ANISI</name>
<keyword evidence="4" id="KW-1185">Reference proteome</keyword>
<evidence type="ECO:0000256" key="2">
    <source>
        <dbReference type="SAM" id="SignalP"/>
    </source>
</evidence>
<dbReference type="EMBL" id="UYRR01031020">
    <property type="protein sequence ID" value="VDK43695.1"/>
    <property type="molecule type" value="Genomic_DNA"/>
</dbReference>
<feature type="chain" id="PRO_5043120984" evidence="2">
    <location>
        <begin position="23"/>
        <end position="543"/>
    </location>
</feature>
<dbReference type="AlphaFoldDB" id="A0A0M3JTA0"/>
<gene>
    <name evidence="3" type="ORF">ASIM_LOCUS10804</name>
</gene>
<evidence type="ECO:0000313" key="5">
    <source>
        <dbReference type="WBParaSite" id="ASIM_0001124601-mRNA-1"/>
    </source>
</evidence>
<feature type="region of interest" description="Disordered" evidence="1">
    <location>
        <begin position="192"/>
        <end position="214"/>
    </location>
</feature>
<reference evidence="5" key="1">
    <citation type="submission" date="2017-02" db="UniProtKB">
        <authorList>
            <consortium name="WormBaseParasite"/>
        </authorList>
    </citation>
    <scope>IDENTIFICATION</scope>
</reference>
<feature type="compositionally biased region" description="Low complexity" evidence="1">
    <location>
        <begin position="384"/>
        <end position="398"/>
    </location>
</feature>
<evidence type="ECO:0000256" key="1">
    <source>
        <dbReference type="SAM" id="MobiDB-lite"/>
    </source>
</evidence>
<feature type="region of interest" description="Disordered" evidence="1">
    <location>
        <begin position="482"/>
        <end position="512"/>
    </location>
</feature>
<evidence type="ECO:0000313" key="3">
    <source>
        <dbReference type="EMBL" id="VDK43695.1"/>
    </source>
</evidence>
<dbReference type="OrthoDB" id="5877987at2759"/>
<dbReference type="Proteomes" id="UP000267096">
    <property type="component" value="Unassembled WGS sequence"/>
</dbReference>
<feature type="compositionally biased region" description="Low complexity" evidence="1">
    <location>
        <begin position="422"/>
        <end position="435"/>
    </location>
</feature>